<reference evidence="2 3" key="1">
    <citation type="submission" date="2021-06" db="EMBL/GenBank/DDBJ databases">
        <title>Sphingomonas sp. XMGL2, whole genome shotgun sequencing project.</title>
        <authorList>
            <person name="Zhao G."/>
            <person name="Shen L."/>
        </authorList>
    </citation>
    <scope>NUCLEOTIDE SEQUENCE [LARGE SCALE GENOMIC DNA]</scope>
    <source>
        <strain evidence="2 3">XMGL2</strain>
    </source>
</reference>
<evidence type="ECO:0000313" key="2">
    <source>
        <dbReference type="EMBL" id="MBU3079297.1"/>
    </source>
</evidence>
<dbReference type="PANTHER" id="PTHR43610:SF1">
    <property type="entry name" value="N-ACETYLTRANSFERASE DOMAIN-CONTAINING PROTEIN"/>
    <property type="match status" value="1"/>
</dbReference>
<evidence type="ECO:0000259" key="1">
    <source>
        <dbReference type="PROSITE" id="PS51186"/>
    </source>
</evidence>
<comment type="caution">
    <text evidence="2">The sequence shown here is derived from an EMBL/GenBank/DDBJ whole genome shotgun (WGS) entry which is preliminary data.</text>
</comment>
<feature type="domain" description="N-acetyltransferase" evidence="1">
    <location>
        <begin position="16"/>
        <end position="176"/>
    </location>
</feature>
<accession>A0ABS6BNS2</accession>
<sequence>MADRTALPARLADGVVHVEPLVEDHREGLRAACSGDEDFWTLYPRSFGAGQFDASFDGIINDAARVPFALFAGGVLIGMSGYLNIDADSDGLEIGGTYLSRATRGTGLNARFKRLFIDHALACGFQRIEFRVDARNERSQAAVLKLGAVREGVLRRHKKLWTGFVRDTVCFSILAEEWRAR</sequence>
<name>A0ABS6BNS2_9SPHN</name>
<dbReference type="InterPro" id="IPR000182">
    <property type="entry name" value="GNAT_dom"/>
</dbReference>
<dbReference type="Pfam" id="PF13302">
    <property type="entry name" value="Acetyltransf_3"/>
    <property type="match status" value="1"/>
</dbReference>
<dbReference type="Proteomes" id="UP000776276">
    <property type="component" value="Unassembled WGS sequence"/>
</dbReference>
<evidence type="ECO:0000313" key="3">
    <source>
        <dbReference type="Proteomes" id="UP000776276"/>
    </source>
</evidence>
<keyword evidence="3" id="KW-1185">Reference proteome</keyword>
<dbReference type="PROSITE" id="PS51186">
    <property type="entry name" value="GNAT"/>
    <property type="match status" value="1"/>
</dbReference>
<protein>
    <submittedName>
        <fullName evidence="2">GNAT family N-acetyltransferase</fullName>
    </submittedName>
</protein>
<dbReference type="EMBL" id="JAHKRT010000009">
    <property type="protein sequence ID" value="MBU3079297.1"/>
    <property type="molecule type" value="Genomic_DNA"/>
</dbReference>
<dbReference type="PANTHER" id="PTHR43610">
    <property type="entry name" value="BLL6696 PROTEIN"/>
    <property type="match status" value="1"/>
</dbReference>
<organism evidence="2 3">
    <name type="scientific">Sphingomonas quercus</name>
    <dbReference type="NCBI Taxonomy" id="2842451"/>
    <lineage>
        <taxon>Bacteria</taxon>
        <taxon>Pseudomonadati</taxon>
        <taxon>Pseudomonadota</taxon>
        <taxon>Alphaproteobacteria</taxon>
        <taxon>Sphingomonadales</taxon>
        <taxon>Sphingomonadaceae</taxon>
        <taxon>Sphingomonas</taxon>
    </lineage>
</organism>
<gene>
    <name evidence="2" type="ORF">KOF26_15680</name>
</gene>
<dbReference type="RefSeq" id="WP_216327200.1">
    <property type="nucleotide sequence ID" value="NZ_JAHKRT010000009.1"/>
</dbReference>
<proteinExistence type="predicted"/>